<accession>A0AAD7Z5C2</accession>
<dbReference type="Proteomes" id="UP001233999">
    <property type="component" value="Unassembled WGS sequence"/>
</dbReference>
<dbReference type="FunFam" id="3.40.50.2000:FF:000144">
    <property type="entry name" value="UDP-glucuronosyltransferase"/>
    <property type="match status" value="1"/>
</dbReference>
<dbReference type="FunFam" id="3.40.50.2000:FF:000050">
    <property type="entry name" value="UDP-glucuronosyltransferase"/>
    <property type="match status" value="1"/>
</dbReference>
<evidence type="ECO:0000256" key="1">
    <source>
        <dbReference type="ARBA" id="ARBA00009995"/>
    </source>
</evidence>
<evidence type="ECO:0008006" key="6">
    <source>
        <dbReference type="Google" id="ProtNLM"/>
    </source>
</evidence>
<dbReference type="Pfam" id="PF00201">
    <property type="entry name" value="UDPGT"/>
    <property type="match status" value="1"/>
</dbReference>
<proteinExistence type="inferred from homology"/>
<reference evidence="4" key="2">
    <citation type="submission" date="2023-05" db="EMBL/GenBank/DDBJ databases">
        <authorList>
            <person name="Fouks B."/>
        </authorList>
    </citation>
    <scope>NUCLEOTIDE SEQUENCE</scope>
    <source>
        <strain evidence="4">Stay&amp;Tobe</strain>
        <tissue evidence="4">Testes</tissue>
    </source>
</reference>
<keyword evidence="5" id="KW-1185">Reference proteome</keyword>
<dbReference type="CDD" id="cd03784">
    <property type="entry name" value="GT1_Gtf-like"/>
    <property type="match status" value="1"/>
</dbReference>
<keyword evidence="2" id="KW-0328">Glycosyltransferase</keyword>
<dbReference type="AlphaFoldDB" id="A0AAD7Z5C2"/>
<comment type="caution">
    <text evidence="4">The sequence shown here is derived from an EMBL/GenBank/DDBJ whole genome shotgun (WGS) entry which is preliminary data.</text>
</comment>
<dbReference type="Gene3D" id="3.40.50.2000">
    <property type="entry name" value="Glycogen Phosphorylase B"/>
    <property type="match status" value="2"/>
</dbReference>
<dbReference type="SUPFAM" id="SSF53756">
    <property type="entry name" value="UDP-Glycosyltransferase/glycogen phosphorylase"/>
    <property type="match status" value="1"/>
</dbReference>
<dbReference type="EMBL" id="JASPKZ010010286">
    <property type="protein sequence ID" value="KAJ9574475.1"/>
    <property type="molecule type" value="Genomic_DNA"/>
</dbReference>
<dbReference type="InterPro" id="IPR002213">
    <property type="entry name" value="UDP_glucos_trans"/>
</dbReference>
<dbReference type="PANTHER" id="PTHR48043:SF145">
    <property type="entry name" value="FI06409P-RELATED"/>
    <property type="match status" value="1"/>
</dbReference>
<feature type="non-terminal residue" evidence="4">
    <location>
        <position position="1"/>
    </location>
</feature>
<name>A0AAD7Z5C2_DIPPU</name>
<gene>
    <name evidence="4" type="ORF">L9F63_008363</name>
</gene>
<sequence>IKMRWHSLLITFFTTCCFLSVNSYKILCLFPHVAKSHFIMAEALMKGLALRGHEVTMVSHFPQKTPLKNYKDINLIGSMPEYVNSVPIDAVSTGYPQTTIDLLAHLGYTNCENTLKHPAVTELIASDEKFDLVVTELFNTDCFLGFVYKLNAPFISLSTSILMPWAHARFGNPDIPSYMGNHFSYLGTRMTFTERLKNILYEEFHKLWYHYMFDKPAYDIAKKYFGENLPPLHEIAKNTSLLLVNSHFSLNRPRPLVPNIIEVGGLHLEPSKGNLPEDIKKFLDGAKDGAVIFSLGSSIRMETLSEEKRNAFFHAFAELPQRVLVKWEGDTLPGKPDNVMLVPWMPQMDVLAHPNTKVFVTHGGLMGTMESSFNGVPMVAIPIFGDQYHNVRCYEENGIAIRLNYHTISKQTVLSAIKTVLITPVMPRML</sequence>
<dbReference type="PANTHER" id="PTHR48043">
    <property type="entry name" value="EG:EG0003.4 PROTEIN-RELATED"/>
    <property type="match status" value="1"/>
</dbReference>
<evidence type="ECO:0000256" key="2">
    <source>
        <dbReference type="ARBA" id="ARBA00022676"/>
    </source>
</evidence>
<evidence type="ECO:0000313" key="4">
    <source>
        <dbReference type="EMBL" id="KAJ9574475.1"/>
    </source>
</evidence>
<dbReference type="InterPro" id="IPR050271">
    <property type="entry name" value="UDP-glycosyltransferase"/>
</dbReference>
<protein>
    <recommendedName>
        <fullName evidence="6">UDP-glucuronosyltransferase</fullName>
    </recommendedName>
</protein>
<evidence type="ECO:0000256" key="3">
    <source>
        <dbReference type="ARBA" id="ARBA00022679"/>
    </source>
</evidence>
<keyword evidence="3" id="KW-0808">Transferase</keyword>
<evidence type="ECO:0000313" key="5">
    <source>
        <dbReference type="Proteomes" id="UP001233999"/>
    </source>
</evidence>
<reference evidence="4" key="1">
    <citation type="journal article" date="2023" name="IScience">
        <title>Live-bearing cockroach genome reveals convergent evolutionary mechanisms linked to viviparity in insects and beyond.</title>
        <authorList>
            <person name="Fouks B."/>
            <person name="Harrison M.C."/>
            <person name="Mikhailova A.A."/>
            <person name="Marchal E."/>
            <person name="English S."/>
            <person name="Carruthers M."/>
            <person name="Jennings E.C."/>
            <person name="Chiamaka E.L."/>
            <person name="Frigard R.A."/>
            <person name="Pippel M."/>
            <person name="Attardo G.M."/>
            <person name="Benoit J.B."/>
            <person name="Bornberg-Bauer E."/>
            <person name="Tobe S.S."/>
        </authorList>
    </citation>
    <scope>NUCLEOTIDE SEQUENCE</scope>
    <source>
        <strain evidence="4">Stay&amp;Tobe</strain>
    </source>
</reference>
<organism evidence="4 5">
    <name type="scientific">Diploptera punctata</name>
    <name type="common">Pacific beetle cockroach</name>
    <dbReference type="NCBI Taxonomy" id="6984"/>
    <lineage>
        <taxon>Eukaryota</taxon>
        <taxon>Metazoa</taxon>
        <taxon>Ecdysozoa</taxon>
        <taxon>Arthropoda</taxon>
        <taxon>Hexapoda</taxon>
        <taxon>Insecta</taxon>
        <taxon>Pterygota</taxon>
        <taxon>Neoptera</taxon>
        <taxon>Polyneoptera</taxon>
        <taxon>Dictyoptera</taxon>
        <taxon>Blattodea</taxon>
        <taxon>Blaberoidea</taxon>
        <taxon>Blaberidae</taxon>
        <taxon>Diplopterinae</taxon>
        <taxon>Diploptera</taxon>
    </lineage>
</organism>
<comment type="similarity">
    <text evidence="1">Belongs to the UDP-glycosyltransferase family.</text>
</comment>
<dbReference type="GO" id="GO:0008194">
    <property type="term" value="F:UDP-glycosyltransferase activity"/>
    <property type="evidence" value="ECO:0007669"/>
    <property type="project" value="InterPro"/>
</dbReference>